<name>A0A501X338_9GAMM</name>
<evidence type="ECO:0000313" key="2">
    <source>
        <dbReference type="EMBL" id="TPE54906.1"/>
    </source>
</evidence>
<sequence>MPFTAVFSLTYQPNDKSNQCLNVFTTEIFTPTSGEQDEETAMSTQYDEIIVGAGIAGIVAGLLHVRQGKKVALVDSAESAGGLMRTYITPEGKHFDYGTHLLSELGIADLDKLLFECVRNDSWHEFDYLKSGHFIHKTLCERSPVVDATILKEADYLRAMVELVEATANPRDGYDTLSQQLTKCFGDTLYQELLKPAVEKLFFASADDLATNSHLLYGLARVQGFSEQTTRILKQLPKLNDVLAFHSHKEGNGAIKRYYPKQGGIGQWVDHLLSQFCEHGGKLYLNCKITGMSVHEQKVTSLHTDAGELYCQKLTWTIAPFMLLQSTNLHALLPEFAANQLNFLDSWLVHLEVDRAPLTSLHYYNNFDPQYAHFRSTLYSNMQGETENGAHRVTVEAFSKHADTTQISATDILQELIDCGVFPQESQLTYHHVDRISRSFPVPTVAFRQQQQVQVNCIRENLKNVSLYGKARGDIFFMNDVILDIYQSLT</sequence>
<dbReference type="Pfam" id="PF13450">
    <property type="entry name" value="NAD_binding_8"/>
    <property type="match status" value="1"/>
</dbReference>
<dbReference type="AlphaFoldDB" id="A0A501X338"/>
<dbReference type="PANTHER" id="PTHR43734">
    <property type="entry name" value="PHYTOENE DESATURASE"/>
    <property type="match status" value="1"/>
</dbReference>
<protein>
    <submittedName>
        <fullName evidence="2">FAD-binding protein</fullName>
    </submittedName>
</protein>
<dbReference type="PANTHER" id="PTHR43734:SF1">
    <property type="entry name" value="PHYTOENE DESATURASE"/>
    <property type="match status" value="1"/>
</dbReference>
<accession>A0A501X338</accession>
<gene>
    <name evidence="2" type="ORF">FJM67_02290</name>
</gene>
<comment type="similarity">
    <text evidence="1">Belongs to the carotenoid/retinoid oxidoreductase family.</text>
</comment>
<reference evidence="2 3" key="1">
    <citation type="submission" date="2019-06" db="EMBL/GenBank/DDBJ databases">
        <title>A novel bacterium of genus Marinomonas, isolated from coastal sand.</title>
        <authorList>
            <person name="Huang H."/>
            <person name="Mo K."/>
            <person name="Hu Y."/>
        </authorList>
    </citation>
    <scope>NUCLEOTIDE SEQUENCE [LARGE SCALE GENOMIC DNA]</scope>
    <source>
        <strain evidence="2 3">HB171799</strain>
    </source>
</reference>
<dbReference type="InterPro" id="IPR036188">
    <property type="entry name" value="FAD/NAD-bd_sf"/>
</dbReference>
<dbReference type="OrthoDB" id="3450553at2"/>
<evidence type="ECO:0000313" key="3">
    <source>
        <dbReference type="Proteomes" id="UP000315901"/>
    </source>
</evidence>
<comment type="caution">
    <text evidence="2">The sequence shown here is derived from an EMBL/GenBank/DDBJ whole genome shotgun (WGS) entry which is preliminary data.</text>
</comment>
<organism evidence="2 3">
    <name type="scientific">Maribrevibacterium harenarium</name>
    <dbReference type="NCBI Taxonomy" id="2589817"/>
    <lineage>
        <taxon>Bacteria</taxon>
        <taxon>Pseudomonadati</taxon>
        <taxon>Pseudomonadota</taxon>
        <taxon>Gammaproteobacteria</taxon>
        <taxon>Oceanospirillales</taxon>
        <taxon>Oceanospirillaceae</taxon>
        <taxon>Maribrevibacterium</taxon>
    </lineage>
</organism>
<proteinExistence type="inferred from homology"/>
<keyword evidence="3" id="KW-1185">Reference proteome</keyword>
<dbReference type="EMBL" id="VFRR01000003">
    <property type="protein sequence ID" value="TPE54906.1"/>
    <property type="molecule type" value="Genomic_DNA"/>
</dbReference>
<dbReference type="SUPFAM" id="SSF51905">
    <property type="entry name" value="FAD/NAD(P)-binding domain"/>
    <property type="match status" value="1"/>
</dbReference>
<dbReference type="Proteomes" id="UP000315901">
    <property type="component" value="Unassembled WGS sequence"/>
</dbReference>
<dbReference type="Gene3D" id="3.50.50.60">
    <property type="entry name" value="FAD/NAD(P)-binding domain"/>
    <property type="match status" value="1"/>
</dbReference>
<evidence type="ECO:0000256" key="1">
    <source>
        <dbReference type="ARBA" id="ARBA00006046"/>
    </source>
</evidence>